<reference evidence="3" key="1">
    <citation type="submission" date="2013-12" db="EMBL/GenBank/DDBJ databases">
        <authorList>
            <person name="Omoto C.K."/>
            <person name="Sibley D."/>
            <person name="Venepally P."/>
            <person name="Hadjithomas M."/>
            <person name="Karamycheva S."/>
            <person name="Brunk B."/>
            <person name="Roos D."/>
            <person name="Caler E."/>
            <person name="Lorenzi H."/>
        </authorList>
    </citation>
    <scope>NUCLEOTIDE SEQUENCE</scope>
</reference>
<evidence type="ECO:0000256" key="1">
    <source>
        <dbReference type="SAM" id="MobiDB-lite"/>
    </source>
</evidence>
<dbReference type="Pfam" id="PF01105">
    <property type="entry name" value="EMP24_GP25L"/>
    <property type="match status" value="1"/>
</dbReference>
<dbReference type="OMA" id="SNHRWME"/>
<feature type="domain" description="GOLD" evidence="2">
    <location>
        <begin position="326"/>
        <end position="524"/>
    </location>
</feature>
<sequence length="529" mass="56556">MRLSLLVTCICAQQVLEPKVGAAAHPQAAPAQAVPAPAVPAQGVQQQYVQVQPQVVPQAVPQVAAPQVPVQQIPVVQMAANQQQYVVQQPTAAQQPMAQQPVVQPPVVAQQPSAAGSVGQAAPSQVQYVGQYEQAVPVQPHVVQSPAQVVQAQVHHQQAVPQQAVPQQAVPQQAVPQQVVPQQVVPQQVVPQQVVPQQVVPQQAVPQQAVPQQAVPQQAVPQAGPVMVNLAQQQAAAIAQQQYQQAVQMQHAAQIQQAHIQQAQIQQAQIQQAAAVQAQAAAAKRQAQVVGAPNVSVVDYSASNGSTGTIADEWDRMMQNFMPEMILTFRMGGGEQEHFHQDVIKSGLLIRGGFFESSGDGDQKSISFKIVAPSGKVVFNSAAPLTKKTAVGKNANPSAPNTGGNSPSGEGLFSIITEEAGTYTFAVTLPHWSKSKYVTFVVGSGETRSLSNEDISSVDGNLQLLYRTVSDIETQNSILWMRQRLQADQIKKTTNKTYYAFVIEMICTAAATLAQLSTVKRMVTKRSLF</sequence>
<proteinExistence type="predicted"/>
<dbReference type="EMBL" id="AFNH02000905">
    <property type="protein sequence ID" value="EZG53716.1"/>
    <property type="molecule type" value="Genomic_DNA"/>
</dbReference>
<dbReference type="VEuPathDB" id="CryptoDB:GNI_121480"/>
<organism evidence="3 4">
    <name type="scientific">Gregarina niphandrodes</name>
    <name type="common">Septate eugregarine</name>
    <dbReference type="NCBI Taxonomy" id="110365"/>
    <lineage>
        <taxon>Eukaryota</taxon>
        <taxon>Sar</taxon>
        <taxon>Alveolata</taxon>
        <taxon>Apicomplexa</taxon>
        <taxon>Conoidasida</taxon>
        <taxon>Gregarinasina</taxon>
        <taxon>Eugregarinorida</taxon>
        <taxon>Gregarinidae</taxon>
        <taxon>Gregarina</taxon>
    </lineage>
</organism>
<protein>
    <submittedName>
        <fullName evidence="3">Emp24/gp25L/p24 family protein</fullName>
    </submittedName>
</protein>
<dbReference type="SMART" id="SM01190">
    <property type="entry name" value="EMP24_GP25L"/>
    <property type="match status" value="1"/>
</dbReference>
<dbReference type="InterPro" id="IPR009038">
    <property type="entry name" value="GOLD_dom"/>
</dbReference>
<evidence type="ECO:0000313" key="3">
    <source>
        <dbReference type="EMBL" id="EZG53716.1"/>
    </source>
</evidence>
<accession>A0A023B2E3</accession>
<evidence type="ECO:0000313" key="4">
    <source>
        <dbReference type="Proteomes" id="UP000019763"/>
    </source>
</evidence>
<dbReference type="AlphaFoldDB" id="A0A023B2E3"/>
<gene>
    <name evidence="3" type="ORF">GNI_121480</name>
</gene>
<comment type="caution">
    <text evidence="3">The sequence shown here is derived from an EMBL/GenBank/DDBJ whole genome shotgun (WGS) entry which is preliminary data.</text>
</comment>
<feature type="compositionally biased region" description="Polar residues" evidence="1">
    <location>
        <begin position="395"/>
        <end position="408"/>
    </location>
</feature>
<name>A0A023B2E3_GRENI</name>
<dbReference type="RefSeq" id="XP_011131866.1">
    <property type="nucleotide sequence ID" value="XM_011133564.1"/>
</dbReference>
<feature type="region of interest" description="Disordered" evidence="1">
    <location>
        <begin position="391"/>
        <end position="410"/>
    </location>
</feature>
<dbReference type="Proteomes" id="UP000019763">
    <property type="component" value="Unassembled WGS sequence"/>
</dbReference>
<dbReference type="GeneID" id="22914287"/>
<dbReference type="eggNOG" id="ENOG502S0I8">
    <property type="taxonomic scope" value="Eukaryota"/>
</dbReference>
<evidence type="ECO:0000259" key="2">
    <source>
        <dbReference type="SMART" id="SM01190"/>
    </source>
</evidence>
<keyword evidence="4" id="KW-1185">Reference proteome</keyword>
<dbReference type="OrthoDB" id="1929172at2759"/>